<dbReference type="EMBL" id="VDLU01000002">
    <property type="protein sequence ID" value="TNJ29080.1"/>
    <property type="molecule type" value="Genomic_DNA"/>
</dbReference>
<dbReference type="PANTHER" id="PTHR23275">
    <property type="entry name" value="CABRIOLET.-RELATED"/>
    <property type="match status" value="1"/>
</dbReference>
<feature type="transmembrane region" description="Helical" evidence="1">
    <location>
        <begin position="488"/>
        <end position="511"/>
    </location>
</feature>
<evidence type="ECO:0000256" key="2">
    <source>
        <dbReference type="SAM" id="SignalP"/>
    </source>
</evidence>
<dbReference type="AlphaFoldDB" id="A0A4Z1STK6"/>
<dbReference type="EMBL" id="VDLU01000002">
    <property type="protein sequence ID" value="TNJ29083.1"/>
    <property type="molecule type" value="Genomic_DNA"/>
</dbReference>
<evidence type="ECO:0000313" key="4">
    <source>
        <dbReference type="EMBL" id="TNJ29083.1"/>
    </source>
</evidence>
<keyword evidence="2" id="KW-0732">Signal</keyword>
<evidence type="ECO:0000313" key="6">
    <source>
        <dbReference type="EMBL" id="TNJ29086.1"/>
    </source>
</evidence>
<keyword evidence="1" id="KW-0472">Membrane</keyword>
<dbReference type="EMBL" id="VDLU01000002">
    <property type="protein sequence ID" value="TNJ29084.1"/>
    <property type="molecule type" value="Genomic_DNA"/>
</dbReference>
<dbReference type="VEuPathDB" id="GiardiaDB:GMRT_12920"/>
<evidence type="ECO:0000313" key="7">
    <source>
        <dbReference type="Proteomes" id="UP000315496"/>
    </source>
</evidence>
<evidence type="ECO:0000256" key="1">
    <source>
        <dbReference type="SAM" id="Phobius"/>
    </source>
</evidence>
<dbReference type="InterPro" id="IPR005127">
    <property type="entry name" value="Giardia_VSP"/>
</dbReference>
<evidence type="ECO:0000313" key="3">
    <source>
        <dbReference type="EMBL" id="TNJ29080.1"/>
    </source>
</evidence>
<dbReference type="VEuPathDB" id="GiardiaDB:GMRT_22764"/>
<comment type="caution">
    <text evidence="3">The sequence shown here is derived from an EMBL/GenBank/DDBJ whole genome shotgun (WGS) entry which is preliminary data.</text>
</comment>
<keyword evidence="7" id="KW-1185">Reference proteome</keyword>
<gene>
    <name evidence="3" type="ORF">GMRT_12920</name>
    <name evidence="4" type="ORF">GMRT_22758</name>
    <name evidence="5" type="ORF">GMRT_22764</name>
    <name evidence="6" type="ORF">GMRT_22769</name>
</gene>
<dbReference type="PANTHER" id="PTHR23275:SF100">
    <property type="entry name" value="EGF-LIKE DOMAIN-CONTAINING PROTEIN"/>
    <property type="match status" value="1"/>
</dbReference>
<feature type="chain" id="PRO_5036130372" evidence="2">
    <location>
        <begin position="20"/>
        <end position="516"/>
    </location>
</feature>
<accession>A0A4Z1STK6</accession>
<dbReference type="OrthoDB" id="300641at2759"/>
<evidence type="ECO:0000313" key="5">
    <source>
        <dbReference type="EMBL" id="TNJ29084.1"/>
    </source>
</evidence>
<sequence>MLVAVGLLISVAVAVHVEAKSRATPTPGACDPAIANCGANKCLKFGSTQVCTECDAGNVPINGECKAKADGSVTAAGCTKADDSALDENSKTCGKCGNAFVLFQGGCYAKDPATSLICATSTENGKCASCKDGLLVNAAGSCDLCDSTCKTCSTKEDPTKCTACYSGSPAPDGTCTSTPASTCSVENCKTCVTGKTNECETCNDGYYVNSKKTCTQCSADCKSCADFGLGVVCTACGTGKVPIDGECAAENAKVCTASSGSCSACLNGYMLYQKGCISSYKANAMGLCANSNQFLAGEALVCKECKAGFVPIDGTCTELGSTLSRATINNVCKGADGTTAIDAQATKCGNCSADGNTNYFLFNGGCYPTTGNSVGASICTTANSTGYCTAAAANSPFPLDATTGAFTLCPAGCGKCSDATTCTGCSIGYYNSASGGTFNCTACPTGCTVCTNATACTTCWNGNSPDANGKCPDPPSSSSSSSGLSGGAIAGIVIAVLLVLGGLGGFLGWWFGCRGK</sequence>
<dbReference type="Pfam" id="PF03302">
    <property type="entry name" value="VSP"/>
    <property type="match status" value="2"/>
</dbReference>
<dbReference type="VEuPathDB" id="GiardiaDB:GMRT_22769"/>
<dbReference type="InterPro" id="IPR052798">
    <property type="entry name" value="Giardia_VSA"/>
</dbReference>
<dbReference type="InterPro" id="IPR009030">
    <property type="entry name" value="Growth_fac_rcpt_cys_sf"/>
</dbReference>
<name>A0A4Z1STK6_GIAMU</name>
<dbReference type="VEuPathDB" id="GiardiaDB:GMRT_22758"/>
<dbReference type="Proteomes" id="UP000315496">
    <property type="component" value="Chromosome 2"/>
</dbReference>
<proteinExistence type="predicted"/>
<dbReference type="EMBL" id="VDLU01000002">
    <property type="protein sequence ID" value="TNJ29086.1"/>
    <property type="molecule type" value="Genomic_DNA"/>
</dbReference>
<reference evidence="3 7" key="1">
    <citation type="submission" date="2019-05" db="EMBL/GenBank/DDBJ databases">
        <title>The compact genome of Giardia muris reveals important steps in the evolution of intestinal protozoan parasites.</title>
        <authorList>
            <person name="Xu F."/>
            <person name="Jimenez-Gonzalez A."/>
            <person name="Einarsson E."/>
            <person name="Astvaldsson A."/>
            <person name="Peirasmaki D."/>
            <person name="Eckmann L."/>
            <person name="Andersson J.O."/>
            <person name="Svard S.G."/>
            <person name="Jerlstrom-Hultqvist J."/>
        </authorList>
    </citation>
    <scope>NUCLEOTIDE SEQUENCE [LARGE SCALE GENOMIC DNA]</scope>
    <source>
        <strain evidence="3 7">Roberts-Thomson</strain>
    </source>
</reference>
<keyword evidence="1" id="KW-0812">Transmembrane</keyword>
<feature type="signal peptide" evidence="2">
    <location>
        <begin position="1"/>
        <end position="19"/>
    </location>
</feature>
<protein>
    <submittedName>
        <fullName evidence="3">VSP protein</fullName>
    </submittedName>
</protein>
<organism evidence="3 7">
    <name type="scientific">Giardia muris</name>
    <dbReference type="NCBI Taxonomy" id="5742"/>
    <lineage>
        <taxon>Eukaryota</taxon>
        <taxon>Metamonada</taxon>
        <taxon>Diplomonadida</taxon>
        <taxon>Hexamitidae</taxon>
        <taxon>Giardiinae</taxon>
        <taxon>Giardia</taxon>
    </lineage>
</organism>
<keyword evidence="1" id="KW-1133">Transmembrane helix</keyword>
<dbReference type="SUPFAM" id="SSF57184">
    <property type="entry name" value="Growth factor receptor domain"/>
    <property type="match status" value="3"/>
</dbReference>